<accession>V9H8D5</accession>
<dbReference type="HOGENOM" id="CLU_026695_2_0_4"/>
<dbReference type="PANTHER" id="PTHR30383:SF29">
    <property type="entry name" value="SGNH HYDROLASE-TYPE ESTERASE DOMAIN-CONTAINING PROTEIN"/>
    <property type="match status" value="1"/>
</dbReference>
<sequence>MIKRIFIFLLFNFLAFPVFAEAEDSQVAVSRWQYKLHQLNQGNDVKFRIVQLGDSHTAGGFLTDELRRILQQKWGDGGIGWVYPNQIKGQRNSLVNYSGRQWNILNHFRKDIADFPLGGIVAQSSAQENLQISANSSAYEPQNIMFMIKPLQVFSTFNVIDATGQVFTVSNQSETEWRNFTARMSLPIQLNAPNQTWQVGLVNIENTQPKGVIVSALGINGAKLANSQGWRKNWYDDLAQTKADLVILAYGTNEAFNPQLNVEETAQYWRQVIQNIHQKLPDAGILIVGAPESLTQKGKGCGTRPLRLTEMQKMQQEIAQEQGAIYWSWQDAMGGECNMNQWIAKKWAQPDGVHFTAMGYQKIGNQLAQKIIQLSE</sequence>
<dbReference type="CDD" id="cd01825">
    <property type="entry name" value="SGNH_hydrolase_peri1"/>
    <property type="match status" value="1"/>
</dbReference>
<evidence type="ECO:0000259" key="3">
    <source>
        <dbReference type="Pfam" id="PF22753"/>
    </source>
</evidence>
<keyword evidence="5" id="KW-1185">Reference proteome</keyword>
<evidence type="ECO:0000259" key="2">
    <source>
        <dbReference type="Pfam" id="PF13472"/>
    </source>
</evidence>
<dbReference type="OrthoDB" id="7985403at2"/>
<gene>
    <name evidence="4" type="ORF">HMPREF9021_01094</name>
</gene>
<feature type="chain" id="PRO_5030178910" evidence="1">
    <location>
        <begin position="21"/>
        <end position="376"/>
    </location>
</feature>
<dbReference type="eggNOG" id="COG2755">
    <property type="taxonomic scope" value="Bacteria"/>
</dbReference>
<evidence type="ECO:0000313" key="5">
    <source>
        <dbReference type="Proteomes" id="UP000017813"/>
    </source>
</evidence>
<keyword evidence="1" id="KW-0732">Signal</keyword>
<reference evidence="4 5" key="1">
    <citation type="submission" date="2010-03" db="EMBL/GenBank/DDBJ databases">
        <authorList>
            <consortium name="The Broad Institute Genome Sequencing Platform"/>
            <person name="Ward D."/>
            <person name="Earl A."/>
            <person name="Feldgarden M."/>
            <person name="Gevers D."/>
            <person name="Young S."/>
            <person name="Zeng Q."/>
            <person name="Koehrsen M."/>
            <person name="Alvarado L."/>
            <person name="Berlin A.M."/>
            <person name="Borenstein D."/>
            <person name="Chapman S.B."/>
            <person name="Chen Z."/>
            <person name="Engels R."/>
            <person name="Freedman E."/>
            <person name="Gellesch M."/>
            <person name="Goldberg J."/>
            <person name="Griggs A."/>
            <person name="Gujja S."/>
            <person name="Heilman E.R."/>
            <person name="Heiman D.I."/>
            <person name="Hepburn T.A."/>
            <person name="Howarth C."/>
            <person name="Jen D."/>
            <person name="Larson L."/>
            <person name="Mehta T."/>
            <person name="Park D."/>
            <person name="Pearson M."/>
            <person name="Richards J."/>
            <person name="Roberts A."/>
            <person name="Saif S."/>
            <person name="Shea T.D."/>
            <person name="Shenoy N."/>
            <person name="Sisk P."/>
            <person name="Stolte C."/>
            <person name="Sykes S.N."/>
            <person name="Walk T."/>
            <person name="White J."/>
            <person name="Yandava C."/>
            <person name="Izard J."/>
            <person name="Baranova O.V."/>
            <person name="Blanton J.M."/>
            <person name="Tanner A.C."/>
            <person name="Dewhirst F."/>
            <person name="Haas B."/>
            <person name="Nusbaum C."/>
            <person name="Birren B."/>
        </authorList>
    </citation>
    <scope>NUCLEOTIDE SEQUENCE [LARGE SCALE GENOMIC DNA]</scope>
    <source>
        <strain evidence="4 5">ATCC 29453</strain>
    </source>
</reference>
<evidence type="ECO:0000313" key="4">
    <source>
        <dbReference type="EMBL" id="EFG30866.1"/>
    </source>
</evidence>
<proteinExistence type="predicted"/>
<dbReference type="Pfam" id="PF22753">
    <property type="entry name" value="Ape1_N"/>
    <property type="match status" value="1"/>
</dbReference>
<dbReference type="Pfam" id="PF13472">
    <property type="entry name" value="Lipase_GDSL_2"/>
    <property type="match status" value="1"/>
</dbReference>
<dbReference type="AlphaFoldDB" id="V9H8D5"/>
<dbReference type="SUPFAM" id="SSF52266">
    <property type="entry name" value="SGNH hydrolase"/>
    <property type="match status" value="1"/>
</dbReference>
<name>V9H8D5_9NEIS</name>
<organism evidence="4 5">
    <name type="scientific">Simonsiella muelleri ATCC 29453</name>
    <dbReference type="NCBI Taxonomy" id="641147"/>
    <lineage>
        <taxon>Bacteria</taxon>
        <taxon>Pseudomonadati</taxon>
        <taxon>Pseudomonadota</taxon>
        <taxon>Betaproteobacteria</taxon>
        <taxon>Neisseriales</taxon>
        <taxon>Neisseriaceae</taxon>
        <taxon>Simonsiella</taxon>
    </lineage>
</organism>
<dbReference type="Proteomes" id="UP000017813">
    <property type="component" value="Unassembled WGS sequence"/>
</dbReference>
<protein>
    <submittedName>
        <fullName evidence="4">Uncharacterized protein</fullName>
    </submittedName>
</protein>
<feature type="domain" description="SGNH hydrolase-type esterase" evidence="2">
    <location>
        <begin position="211"/>
        <end position="361"/>
    </location>
</feature>
<feature type="signal peptide" evidence="1">
    <location>
        <begin position="1"/>
        <end position="20"/>
    </location>
</feature>
<comment type="caution">
    <text evidence="4">The sequence shown here is derived from an EMBL/GenBank/DDBJ whole genome shotgun (WGS) entry which is preliminary data.</text>
</comment>
<dbReference type="Gene3D" id="2.60.120.1360">
    <property type="match status" value="1"/>
</dbReference>
<dbReference type="GO" id="GO:0016788">
    <property type="term" value="F:hydrolase activity, acting on ester bonds"/>
    <property type="evidence" value="ECO:0007669"/>
    <property type="project" value="UniProtKB-ARBA"/>
</dbReference>
<dbReference type="EMBL" id="ADCY02000025">
    <property type="protein sequence ID" value="EFG30866.1"/>
    <property type="molecule type" value="Genomic_DNA"/>
</dbReference>
<dbReference type="InterPro" id="IPR036514">
    <property type="entry name" value="SGNH_hydro_sf"/>
</dbReference>
<dbReference type="PANTHER" id="PTHR30383">
    <property type="entry name" value="THIOESTERASE 1/PROTEASE 1/LYSOPHOSPHOLIPASE L1"/>
    <property type="match status" value="1"/>
</dbReference>
<reference evidence="4 5" key="2">
    <citation type="submission" date="2011-10" db="EMBL/GenBank/DDBJ databases">
        <title>The Genome Sequence of Simonsiella muelleri ATCC 29453.</title>
        <authorList>
            <consortium name="The Broad Institute Genome Sequencing Platform"/>
            <consortium name="The Broad Institute Genome Sequencing Center for Infectious Disease"/>
            <person name="Earl A."/>
            <person name="Ward D."/>
            <person name="Feldgarden M."/>
            <person name="Gevers D."/>
            <person name="Izard J."/>
            <person name="Baranova O.V."/>
            <person name="Blanton J.M."/>
            <person name="Tanner A.C."/>
            <person name="Dewhirst F."/>
            <person name="Young S.K."/>
            <person name="Zeng Q."/>
            <person name="Gargeya S."/>
            <person name="Fitzgerald M."/>
            <person name="Haas B."/>
            <person name="Abouelleil A."/>
            <person name="Alvarado L."/>
            <person name="Arachchi H.M."/>
            <person name="Berlin A."/>
            <person name="Brown A."/>
            <person name="Chapman S.B."/>
            <person name="Chen Z."/>
            <person name="Dunbar C."/>
            <person name="Freedman E."/>
            <person name="Gearin G."/>
            <person name="Goldberg J."/>
            <person name="Griggs A."/>
            <person name="Gujja S."/>
            <person name="Heiman D."/>
            <person name="Howarth C."/>
            <person name="Larson L."/>
            <person name="Lui A."/>
            <person name="MacDonald P.J.P."/>
            <person name="Montmayeur A."/>
            <person name="Murphy C."/>
            <person name="Neiman D."/>
            <person name="Pearson M."/>
            <person name="Priest M."/>
            <person name="Roberts A."/>
            <person name="Saif S."/>
            <person name="Shea T."/>
            <person name="Shenoy N."/>
            <person name="Sisk P."/>
            <person name="Stolte C."/>
            <person name="Sykes S."/>
            <person name="Wortman J."/>
            <person name="Nusbaum C."/>
            <person name="Birren B."/>
        </authorList>
    </citation>
    <scope>NUCLEOTIDE SEQUENCE [LARGE SCALE GENOMIC DNA]</scope>
    <source>
        <strain evidence="4 5">ATCC 29453</strain>
    </source>
</reference>
<dbReference type="STRING" id="641147.HMPREF9021_01094"/>
<dbReference type="InterPro" id="IPR055041">
    <property type="entry name" value="Ape1_N"/>
</dbReference>
<dbReference type="InterPro" id="IPR051532">
    <property type="entry name" value="Ester_Hydrolysis_Enzymes"/>
</dbReference>
<dbReference type="KEGG" id="smur:BWP33_04095"/>
<dbReference type="Gene3D" id="3.40.50.1110">
    <property type="entry name" value="SGNH hydrolase"/>
    <property type="match status" value="1"/>
</dbReference>
<dbReference type="InterPro" id="IPR013830">
    <property type="entry name" value="SGNH_hydro"/>
</dbReference>
<feature type="domain" description="Peptidoglycan O-acetylesterase N-terminal" evidence="3">
    <location>
        <begin position="77"/>
        <end position="189"/>
    </location>
</feature>
<evidence type="ECO:0000256" key="1">
    <source>
        <dbReference type="SAM" id="SignalP"/>
    </source>
</evidence>